<evidence type="ECO:0000256" key="4">
    <source>
        <dbReference type="ARBA" id="ARBA00022448"/>
    </source>
</evidence>
<evidence type="ECO:0000256" key="6">
    <source>
        <dbReference type="ARBA" id="ARBA00022692"/>
    </source>
</evidence>
<dbReference type="OrthoDB" id="521512at2759"/>
<organism evidence="13 14">
    <name type="scientific">Edaphochlamys debaryana</name>
    <dbReference type="NCBI Taxonomy" id="47281"/>
    <lineage>
        <taxon>Eukaryota</taxon>
        <taxon>Viridiplantae</taxon>
        <taxon>Chlorophyta</taxon>
        <taxon>core chlorophytes</taxon>
        <taxon>Chlorophyceae</taxon>
        <taxon>CS clade</taxon>
        <taxon>Chlamydomonadales</taxon>
        <taxon>Chlamydomonadales incertae sedis</taxon>
        <taxon>Edaphochlamys</taxon>
    </lineage>
</organism>
<evidence type="ECO:0000256" key="3">
    <source>
        <dbReference type="ARBA" id="ARBA00005667"/>
    </source>
</evidence>
<evidence type="ECO:0000256" key="11">
    <source>
        <dbReference type="ARBA" id="ARBA00023136"/>
    </source>
</evidence>
<name>A0A836C1M6_9CHLO</name>
<evidence type="ECO:0000313" key="13">
    <source>
        <dbReference type="EMBL" id="KAG2496032.1"/>
    </source>
</evidence>
<evidence type="ECO:0000313" key="14">
    <source>
        <dbReference type="Proteomes" id="UP000612055"/>
    </source>
</evidence>
<gene>
    <name evidence="13" type="ORF">HYH03_005954</name>
</gene>
<protein>
    <submittedName>
        <fullName evidence="13">Uncharacterized protein</fullName>
    </submittedName>
</protein>
<accession>A0A836C1M6</accession>
<dbReference type="GO" id="GO:0032981">
    <property type="term" value="P:mitochondrial respiratory chain complex I assembly"/>
    <property type="evidence" value="ECO:0007669"/>
    <property type="project" value="TreeGrafter"/>
</dbReference>
<keyword evidence="7" id="KW-0999">Mitochondrion inner membrane</keyword>
<keyword evidence="14" id="KW-1185">Reference proteome</keyword>
<evidence type="ECO:0000256" key="8">
    <source>
        <dbReference type="ARBA" id="ARBA00022982"/>
    </source>
</evidence>
<dbReference type="InterPro" id="IPR012576">
    <property type="entry name" value="NDUFB3"/>
</dbReference>
<keyword evidence="8" id="KW-0249">Electron transport</keyword>
<evidence type="ECO:0000256" key="12">
    <source>
        <dbReference type="SAM" id="Phobius"/>
    </source>
</evidence>
<keyword evidence="11 12" id="KW-0472">Membrane</keyword>
<keyword evidence="9 12" id="KW-1133">Transmembrane helix</keyword>
<dbReference type="AlphaFoldDB" id="A0A836C1M6"/>
<comment type="similarity">
    <text evidence="3">Belongs to the complex I NDUFB3 subunit family.</text>
</comment>
<keyword evidence="10" id="KW-0496">Mitochondrion</keyword>
<evidence type="ECO:0000256" key="9">
    <source>
        <dbReference type="ARBA" id="ARBA00022989"/>
    </source>
</evidence>
<dbReference type="GO" id="GO:0005743">
    <property type="term" value="C:mitochondrial inner membrane"/>
    <property type="evidence" value="ECO:0007669"/>
    <property type="project" value="UniProtKB-SubCell"/>
</dbReference>
<proteinExistence type="inferred from homology"/>
<comment type="function">
    <text evidence="1">Accessory subunit of the mitochondrial membrane respiratory chain NADH dehydrogenase (Complex I), that is believed not to be involved in catalysis. Complex I functions in the transfer of electrons from NADH to the respiratory chain. The immediate electron acceptor for the enzyme is believed to be ubiquinone.</text>
</comment>
<evidence type="ECO:0000256" key="1">
    <source>
        <dbReference type="ARBA" id="ARBA00003195"/>
    </source>
</evidence>
<evidence type="ECO:0000256" key="10">
    <source>
        <dbReference type="ARBA" id="ARBA00023128"/>
    </source>
</evidence>
<dbReference type="EMBL" id="JAEHOE010000021">
    <property type="protein sequence ID" value="KAG2496032.1"/>
    <property type="molecule type" value="Genomic_DNA"/>
</dbReference>
<dbReference type="Pfam" id="PF08122">
    <property type="entry name" value="NDUF_B12"/>
    <property type="match status" value="1"/>
</dbReference>
<keyword evidence="6 12" id="KW-0812">Transmembrane</keyword>
<dbReference type="GO" id="GO:0022900">
    <property type="term" value="P:electron transport chain"/>
    <property type="evidence" value="ECO:0007669"/>
    <property type="project" value="InterPro"/>
</dbReference>
<evidence type="ECO:0000256" key="7">
    <source>
        <dbReference type="ARBA" id="ARBA00022792"/>
    </source>
</evidence>
<dbReference type="PANTHER" id="PTHR15082:SF2">
    <property type="entry name" value="NADH DEHYDROGENASE [UBIQUINONE] 1 BETA SUBCOMPLEX SUBUNIT 3"/>
    <property type="match status" value="1"/>
</dbReference>
<feature type="transmembrane region" description="Helical" evidence="12">
    <location>
        <begin position="71"/>
        <end position="88"/>
    </location>
</feature>
<sequence length="99" mass="11421">MPLPRHTRVHTHLALHVGHVRLHTALPLGQHRAHASFRSESPTMAKVIGFQWERYEAWRHHPLLQFNKRNAFPGLGIGIASFVAYVVYDKLNPSDDHHH</sequence>
<dbReference type="PANTHER" id="PTHR15082">
    <property type="entry name" value="NADH-UBIQUINONE OXIDOREDUCTASE B12 SUBUNIT"/>
    <property type="match status" value="1"/>
</dbReference>
<keyword evidence="5" id="KW-0679">Respiratory chain</keyword>
<evidence type="ECO:0000256" key="5">
    <source>
        <dbReference type="ARBA" id="ARBA00022660"/>
    </source>
</evidence>
<keyword evidence="4" id="KW-0813">Transport</keyword>
<dbReference type="Proteomes" id="UP000612055">
    <property type="component" value="Unassembled WGS sequence"/>
</dbReference>
<evidence type="ECO:0000256" key="2">
    <source>
        <dbReference type="ARBA" id="ARBA00004298"/>
    </source>
</evidence>
<reference evidence="13" key="1">
    <citation type="journal article" date="2020" name="bioRxiv">
        <title>Comparative genomics of Chlamydomonas.</title>
        <authorList>
            <person name="Craig R.J."/>
            <person name="Hasan A.R."/>
            <person name="Ness R.W."/>
            <person name="Keightley P.D."/>
        </authorList>
    </citation>
    <scope>NUCLEOTIDE SEQUENCE</scope>
    <source>
        <strain evidence="13">CCAP 11/70</strain>
    </source>
</reference>
<comment type="caution">
    <text evidence="13">The sequence shown here is derived from an EMBL/GenBank/DDBJ whole genome shotgun (WGS) entry which is preliminary data.</text>
</comment>
<comment type="subcellular location">
    <subcellularLocation>
        <location evidence="2">Mitochondrion inner membrane</location>
        <topology evidence="2">Single-pass membrane protein</topology>
        <orientation evidence="2">Matrix side</orientation>
    </subcellularLocation>
</comment>